<keyword evidence="2" id="KW-0813">Transport</keyword>
<evidence type="ECO:0000313" key="15">
    <source>
        <dbReference type="Ensembl" id="ENSATEP00000019463.2"/>
    </source>
</evidence>
<feature type="region of interest" description="Disordered" evidence="12">
    <location>
        <begin position="648"/>
        <end position="668"/>
    </location>
</feature>
<dbReference type="Pfam" id="PF22614">
    <property type="entry name" value="Slo-like_RCK"/>
    <property type="match status" value="1"/>
</dbReference>
<keyword evidence="9 13" id="KW-0472">Membrane</keyword>
<keyword evidence="6" id="KW-0630">Potassium</keyword>
<dbReference type="PANTHER" id="PTHR10027:SF14">
    <property type="entry name" value="POTASSIUM CHANNEL SUBFAMILY T MEMBER 1"/>
    <property type="match status" value="1"/>
</dbReference>
<evidence type="ECO:0000256" key="8">
    <source>
        <dbReference type="ARBA" id="ARBA00023065"/>
    </source>
</evidence>
<dbReference type="GO" id="GO:0015271">
    <property type="term" value="F:outward rectifier potassium channel activity"/>
    <property type="evidence" value="ECO:0007669"/>
    <property type="project" value="TreeGrafter"/>
</dbReference>
<evidence type="ECO:0000256" key="10">
    <source>
        <dbReference type="ARBA" id="ARBA00023303"/>
    </source>
</evidence>
<reference evidence="15" key="3">
    <citation type="submission" date="2025-09" db="UniProtKB">
        <authorList>
            <consortium name="Ensembl"/>
        </authorList>
    </citation>
    <scope>IDENTIFICATION</scope>
</reference>
<feature type="region of interest" description="Disordered" evidence="12">
    <location>
        <begin position="1081"/>
        <end position="1109"/>
    </location>
</feature>
<dbReference type="Gene3D" id="3.40.50.720">
    <property type="entry name" value="NAD(P)-binding Rossmann-like Domain"/>
    <property type="match status" value="1"/>
</dbReference>
<evidence type="ECO:0000256" key="2">
    <source>
        <dbReference type="ARBA" id="ARBA00022448"/>
    </source>
</evidence>
<feature type="transmembrane region" description="Helical" evidence="13">
    <location>
        <begin position="287"/>
        <end position="305"/>
    </location>
</feature>
<dbReference type="InterPro" id="IPR047871">
    <property type="entry name" value="K_chnl_Slo-like"/>
</dbReference>
<dbReference type="AlphaFoldDB" id="A0A3Q1IP62"/>
<keyword evidence="10" id="KW-0407">Ion channel</keyword>
<organism evidence="15 16">
    <name type="scientific">Anabas testudineus</name>
    <name type="common">Climbing perch</name>
    <name type="synonym">Anthias testudineus</name>
    <dbReference type="NCBI Taxonomy" id="64144"/>
    <lineage>
        <taxon>Eukaryota</taxon>
        <taxon>Metazoa</taxon>
        <taxon>Chordata</taxon>
        <taxon>Craniata</taxon>
        <taxon>Vertebrata</taxon>
        <taxon>Euteleostomi</taxon>
        <taxon>Actinopterygii</taxon>
        <taxon>Neopterygii</taxon>
        <taxon>Teleostei</taxon>
        <taxon>Neoteleostei</taxon>
        <taxon>Acanthomorphata</taxon>
        <taxon>Anabantaria</taxon>
        <taxon>Anabantiformes</taxon>
        <taxon>Anabantoidei</taxon>
        <taxon>Anabantidae</taxon>
        <taxon>Anabas</taxon>
    </lineage>
</organism>
<dbReference type="Proteomes" id="UP000265040">
    <property type="component" value="Chromosome 12"/>
</dbReference>
<protein>
    <recommendedName>
        <fullName evidence="14">RCK N-terminal domain-containing protein</fullName>
    </recommendedName>
</protein>
<evidence type="ECO:0000256" key="11">
    <source>
        <dbReference type="ARBA" id="ARBA00034430"/>
    </source>
</evidence>
<evidence type="ECO:0000256" key="7">
    <source>
        <dbReference type="ARBA" id="ARBA00022989"/>
    </source>
</evidence>
<dbReference type="InterPro" id="IPR003148">
    <property type="entry name" value="RCK_N"/>
</dbReference>
<keyword evidence="5" id="KW-0631">Potassium channel</keyword>
<dbReference type="STRING" id="64144.ENSATEP00000019463"/>
<evidence type="ECO:0000256" key="3">
    <source>
        <dbReference type="ARBA" id="ARBA00022538"/>
    </source>
</evidence>
<keyword evidence="4 13" id="KW-0812">Transmembrane</keyword>
<feature type="region of interest" description="Disordered" evidence="12">
    <location>
        <begin position="603"/>
        <end position="622"/>
    </location>
</feature>
<dbReference type="GO" id="GO:0005886">
    <property type="term" value="C:plasma membrane"/>
    <property type="evidence" value="ECO:0007669"/>
    <property type="project" value="TreeGrafter"/>
</dbReference>
<feature type="compositionally biased region" description="Basic and acidic residues" evidence="12">
    <location>
        <begin position="957"/>
        <end position="974"/>
    </location>
</feature>
<reference evidence="15" key="1">
    <citation type="submission" date="2021-04" db="EMBL/GenBank/DDBJ databases">
        <authorList>
            <consortium name="Wellcome Sanger Institute Data Sharing"/>
        </authorList>
    </citation>
    <scope>NUCLEOTIDE SEQUENCE [LARGE SCALE GENOMIC DNA]</scope>
</reference>
<name>A0A3Q1IP62_ANATE</name>
<evidence type="ECO:0000256" key="12">
    <source>
        <dbReference type="SAM" id="MobiDB-lite"/>
    </source>
</evidence>
<dbReference type="PANTHER" id="PTHR10027">
    <property type="entry name" value="CALCIUM-ACTIVATED POTASSIUM CHANNEL ALPHA CHAIN"/>
    <property type="match status" value="1"/>
</dbReference>
<reference evidence="15" key="2">
    <citation type="submission" date="2025-08" db="UniProtKB">
        <authorList>
            <consortium name="Ensembl"/>
        </authorList>
    </citation>
    <scope>IDENTIFICATION</scope>
</reference>
<dbReference type="PROSITE" id="PS51201">
    <property type="entry name" value="RCK_N"/>
    <property type="match status" value="1"/>
</dbReference>
<proteinExistence type="predicted"/>
<dbReference type="FunFam" id="3.40.50.720:FF:000011">
    <property type="entry name" value="Potassium channel subfamily T member 1"/>
    <property type="match status" value="1"/>
</dbReference>
<feature type="transmembrane region" description="Helical" evidence="13">
    <location>
        <begin position="254"/>
        <end position="275"/>
    </location>
</feature>
<dbReference type="Pfam" id="PF03493">
    <property type="entry name" value="BK_channel_a"/>
    <property type="match status" value="1"/>
</dbReference>
<evidence type="ECO:0000313" key="16">
    <source>
        <dbReference type="Proteomes" id="UP000265040"/>
    </source>
</evidence>
<feature type="transmembrane region" description="Helical" evidence="13">
    <location>
        <begin position="355"/>
        <end position="372"/>
    </location>
</feature>
<dbReference type="Gene3D" id="1.10.287.70">
    <property type="match status" value="1"/>
</dbReference>
<feature type="compositionally biased region" description="Polar residues" evidence="12">
    <location>
        <begin position="14"/>
        <end position="26"/>
    </location>
</feature>
<keyword evidence="3" id="KW-0633">Potassium transport</keyword>
<keyword evidence="16" id="KW-1185">Reference proteome</keyword>
<dbReference type="InterPro" id="IPR013099">
    <property type="entry name" value="K_chnl_dom"/>
</dbReference>
<comment type="subcellular location">
    <subcellularLocation>
        <location evidence="1">Membrane</location>
        <topology evidence="1">Multi-pass membrane protein</topology>
    </subcellularLocation>
</comment>
<feature type="region of interest" description="Disordered" evidence="12">
    <location>
        <begin position="949"/>
        <end position="974"/>
    </location>
</feature>
<evidence type="ECO:0000259" key="14">
    <source>
        <dbReference type="PROSITE" id="PS51201"/>
    </source>
</evidence>
<keyword evidence="7 13" id="KW-1133">Transmembrane helix</keyword>
<dbReference type="SUPFAM" id="SSF81324">
    <property type="entry name" value="Voltage-gated potassium channels"/>
    <property type="match status" value="1"/>
</dbReference>
<accession>A0A3Q1IP62</accession>
<dbReference type="InterPro" id="IPR003929">
    <property type="entry name" value="K_chnl_BK_asu"/>
</dbReference>
<keyword evidence="8" id="KW-0406">Ion transport</keyword>
<dbReference type="Pfam" id="PF07885">
    <property type="entry name" value="Ion_trans_2"/>
    <property type="match status" value="1"/>
</dbReference>
<evidence type="ECO:0000256" key="5">
    <source>
        <dbReference type="ARBA" id="ARBA00022826"/>
    </source>
</evidence>
<evidence type="ECO:0000256" key="4">
    <source>
        <dbReference type="ARBA" id="ARBA00022692"/>
    </source>
</evidence>
<feature type="compositionally biased region" description="Basic and acidic residues" evidence="12">
    <location>
        <begin position="1082"/>
        <end position="1109"/>
    </location>
</feature>
<dbReference type="OMA" id="GMCSIEH"/>
<feature type="region of interest" description="Disordered" evidence="12">
    <location>
        <begin position="1"/>
        <end position="29"/>
    </location>
</feature>
<dbReference type="FunFam" id="1.10.287.70:FF:000058">
    <property type="entry name" value="Potassium sodium-activated channel subfamily T member 2"/>
    <property type="match status" value="1"/>
</dbReference>
<dbReference type="GO" id="GO:0005228">
    <property type="term" value="F:intracellular sodium-activated potassium channel activity"/>
    <property type="evidence" value="ECO:0007669"/>
    <property type="project" value="TreeGrafter"/>
</dbReference>
<evidence type="ECO:0000256" key="1">
    <source>
        <dbReference type="ARBA" id="ARBA00004141"/>
    </source>
</evidence>
<sequence>MQLTQEDDFVKGDSTPTTAALQSDGSAGSPANMCSECYVNQSFVNDDGTVNDHKPRSAPAPLQSNSNRSGVILDISTLKMEQVESEVPPLPPRFRFRDLLLGDQTFQNDDRVQVEFYVNENTFKERLKLFFIKNQRSSLRIRVFNFSLKLLTCLLYIIRVVTDNPGQSASGSHLIFWVDRKVPVWAIQGNIWEQIFQVSFLLEMINTVPFIITIFWPSIRNIFIPVFLNCWLAKCALENMINDVHRAIQRTNSAMFNQVLILICTLLCLVFTGTCGIQHLERAGKNLSLFNSFYFCIVTFSTVGFGDVTPRIWPSQLLVVIMICVALVVLPLQFYCLLNLLFVSLRTATEHRRRSILYIIHLVILRHFLVIWKDYYVVILCPTEMDLQVRRVLQIPLWSQRVIYLQGSVLKDQDLLRAKMDDAEACFILSSRNEVDRMAADHQTILRAWAVKDFAPNCPLYVQILKPENKFHVKFADHVVCEEEFKYAMLALNCVCPATSTLVTLLVHTSRGQYGVCLIGIKREDNKSILLNPGPRHIMAAADTCYYINITKEENSAFIFNQEERKGRPAGRLYDGPSQLPVHSIIASMGTVAMDLQNTSPPDVSGVKLVPPTVNGTGSRRPSIAPVQELADSSSILPCDLLSDQSEDDSVFTDEKGPSSTEYVKGYPPNSPYIGSSPTLCHLLAEKAPFCCLRLDQGCRHNSSEDAKAYGFKNKLIIVSAETAGNGLYNFIVPLRAYYRPRKELNPIVLLLDNPLDSLLQCGIIYADNLVVVDKESTMSAEEDYMADAKTIVNVQTMFRLFPSLSIITELTHPSNMRFMQFRAKDCYSLALSKLEKKERDKGSNLAFMFRLPFAAGRVFSISMLDTLLYQSFVKDYMILIARLLLGLDTTPGSGYLCAMKVTEEDLWISTYGRLFQKLCSSSAEIPIGIYRTESHIFSTSEVKSQVSMSVDDCEDTKERGDESRSNDQSDHPLLRKKSMQWARRLSKKSVRWQGVSRDSSKDHAQRIAQQRLNLYRRSEREELSELVRNRMRHLGLPTSGYDEQNDQQNTLSYVLINPSPDTRLELNDIVYLIRPDPLAHVPEEPPVHSSSLKERHESSIDTKEDTQL</sequence>
<feature type="transmembrane region" description="Helical" evidence="13">
    <location>
        <begin position="317"/>
        <end position="343"/>
    </location>
</feature>
<evidence type="ECO:0000256" key="6">
    <source>
        <dbReference type="ARBA" id="ARBA00022958"/>
    </source>
</evidence>
<gene>
    <name evidence="15" type="primary">KCNT1</name>
</gene>
<dbReference type="GeneTree" id="ENSGT00940000156880"/>
<evidence type="ECO:0000256" key="9">
    <source>
        <dbReference type="ARBA" id="ARBA00023136"/>
    </source>
</evidence>
<dbReference type="Ensembl" id="ENSATET00000019790.3">
    <property type="protein sequence ID" value="ENSATEP00000019463.2"/>
    <property type="gene ID" value="ENSATEG00000013502.3"/>
</dbReference>
<feature type="domain" description="RCK N-terminal" evidence="14">
    <location>
        <begin position="353"/>
        <end position="480"/>
    </location>
</feature>
<comment type="catalytic activity">
    <reaction evidence="11">
        <text>K(+)(in) = K(+)(out)</text>
        <dbReference type="Rhea" id="RHEA:29463"/>
        <dbReference type="ChEBI" id="CHEBI:29103"/>
    </reaction>
</comment>
<evidence type="ECO:0000256" key="13">
    <source>
        <dbReference type="SAM" id="Phobius"/>
    </source>
</evidence>